<evidence type="ECO:0000256" key="4">
    <source>
        <dbReference type="ARBA" id="ARBA00022600"/>
    </source>
</evidence>
<keyword evidence="5 9" id="KW-0328">Glycosyltransferase</keyword>
<comment type="caution">
    <text evidence="12">The sequence shown here is derived from an EMBL/GenBank/DDBJ whole genome shotgun (WGS) entry which is preliminary data.</text>
</comment>
<keyword evidence="13" id="KW-1185">Reference proteome</keyword>
<evidence type="ECO:0000313" key="13">
    <source>
        <dbReference type="Proteomes" id="UP001519362"/>
    </source>
</evidence>
<evidence type="ECO:0000313" key="12">
    <source>
        <dbReference type="EMBL" id="MBP2436484.1"/>
    </source>
</evidence>
<reference evidence="12 13" key="1">
    <citation type="submission" date="2021-03" db="EMBL/GenBank/DDBJ databases">
        <title>Sequencing the genomes of 1000 actinobacteria strains.</title>
        <authorList>
            <person name="Klenk H.-P."/>
        </authorList>
    </citation>
    <scope>NUCLEOTIDE SEQUENCE [LARGE SCALE GENOMIC DNA]</scope>
    <source>
        <strain evidence="12 13">DSM 24221</strain>
    </source>
</reference>
<proteinExistence type="inferred from homology"/>
<dbReference type="Gene3D" id="3.20.20.80">
    <property type="entry name" value="Glycosidases"/>
    <property type="match status" value="1"/>
</dbReference>
<dbReference type="PANTHER" id="PTHR43651:SF3">
    <property type="entry name" value="1,4-ALPHA-GLUCAN-BRANCHING ENZYME"/>
    <property type="match status" value="1"/>
</dbReference>
<dbReference type="InterPro" id="IPR013780">
    <property type="entry name" value="Glyco_hydro_b"/>
</dbReference>
<evidence type="ECO:0000256" key="2">
    <source>
        <dbReference type="ARBA" id="ARBA00004964"/>
    </source>
</evidence>
<keyword evidence="8 9" id="KW-0119">Carbohydrate metabolism</keyword>
<dbReference type="NCBIfam" id="NF008967">
    <property type="entry name" value="PRK12313.1"/>
    <property type="match status" value="1"/>
</dbReference>
<dbReference type="Pfam" id="PF02806">
    <property type="entry name" value="Alpha-amylase_C"/>
    <property type="match status" value="1"/>
</dbReference>
<evidence type="ECO:0000256" key="10">
    <source>
        <dbReference type="SAM" id="MobiDB-lite"/>
    </source>
</evidence>
<keyword evidence="4 9" id="KW-0321">Glycogen metabolism</keyword>
<evidence type="ECO:0000256" key="6">
    <source>
        <dbReference type="ARBA" id="ARBA00022679"/>
    </source>
</evidence>
<dbReference type="CDD" id="cd11322">
    <property type="entry name" value="AmyAc_Glg_BE"/>
    <property type="match status" value="1"/>
</dbReference>
<evidence type="ECO:0000256" key="9">
    <source>
        <dbReference type="HAMAP-Rule" id="MF_00685"/>
    </source>
</evidence>
<dbReference type="Proteomes" id="UP001519362">
    <property type="component" value="Unassembled WGS sequence"/>
</dbReference>
<dbReference type="InterPro" id="IPR006407">
    <property type="entry name" value="GlgB"/>
</dbReference>
<feature type="active site" description="Nucleophile" evidence="9">
    <location>
        <position position="420"/>
    </location>
</feature>
<dbReference type="RefSeq" id="WP_206527869.1">
    <property type="nucleotide sequence ID" value="NZ_CP049253.1"/>
</dbReference>
<evidence type="ECO:0000259" key="11">
    <source>
        <dbReference type="SMART" id="SM00642"/>
    </source>
</evidence>
<evidence type="ECO:0000256" key="1">
    <source>
        <dbReference type="ARBA" id="ARBA00000826"/>
    </source>
</evidence>
<comment type="similarity">
    <text evidence="3 9">Belongs to the glycosyl hydrolase 13 family. GlgB subfamily.</text>
</comment>
<dbReference type="Pfam" id="PF22019">
    <property type="entry name" value="GlgB_N"/>
    <property type="match status" value="1"/>
</dbReference>
<dbReference type="CDD" id="cd02855">
    <property type="entry name" value="E_set_GBE_prok_N"/>
    <property type="match status" value="1"/>
</dbReference>
<comment type="pathway">
    <text evidence="2 9">Glycan biosynthesis; glycogen biosynthesis.</text>
</comment>
<name>A0ABS4ZGS7_9MICO</name>
<dbReference type="SUPFAM" id="SSF51445">
    <property type="entry name" value="(Trans)glycosidases"/>
    <property type="match status" value="1"/>
</dbReference>
<evidence type="ECO:0000256" key="7">
    <source>
        <dbReference type="ARBA" id="ARBA00023056"/>
    </source>
</evidence>
<accession>A0ABS4ZGS7</accession>
<dbReference type="Pfam" id="PF02922">
    <property type="entry name" value="CBM_48"/>
    <property type="match status" value="1"/>
</dbReference>
<feature type="domain" description="Glycosyl hydrolase family 13 catalytic" evidence="11">
    <location>
        <begin position="268"/>
        <end position="622"/>
    </location>
</feature>
<feature type="active site" description="Proton donor" evidence="9">
    <location>
        <position position="473"/>
    </location>
</feature>
<gene>
    <name evidence="9" type="primary">glgB</name>
    <name evidence="12" type="ORF">JOF34_001070</name>
</gene>
<evidence type="ECO:0000256" key="8">
    <source>
        <dbReference type="ARBA" id="ARBA00023277"/>
    </source>
</evidence>
<dbReference type="HAMAP" id="MF_00685">
    <property type="entry name" value="GlgB"/>
    <property type="match status" value="1"/>
</dbReference>
<dbReference type="InterPro" id="IPR014756">
    <property type="entry name" value="Ig_E-set"/>
</dbReference>
<feature type="region of interest" description="Disordered" evidence="10">
    <location>
        <begin position="1"/>
        <end position="23"/>
    </location>
</feature>
<protein>
    <recommendedName>
        <fullName evidence="9">1,4-alpha-glucan branching enzyme GlgB</fullName>
        <ecNumber evidence="9">2.4.1.18</ecNumber>
    </recommendedName>
    <alternativeName>
        <fullName evidence="9">1,4-alpha-D-glucan:1,4-alpha-D-glucan 6-glucosyl-transferase</fullName>
    </alternativeName>
    <alternativeName>
        <fullName evidence="9">Alpha-(1-&gt;4)-glucan branching enzyme</fullName>
    </alternativeName>
    <alternativeName>
        <fullName evidence="9">Glycogen branching enzyme</fullName>
        <shortName evidence="9">BE</shortName>
    </alternativeName>
</protein>
<dbReference type="PANTHER" id="PTHR43651">
    <property type="entry name" value="1,4-ALPHA-GLUCAN-BRANCHING ENZYME"/>
    <property type="match status" value="1"/>
</dbReference>
<comment type="function">
    <text evidence="9">Catalyzes the formation of the alpha-1,6-glucosidic linkages in glycogen by scission of a 1,4-alpha-linked oligosaccharide from growing alpha-1,4-glucan chains and the subsequent attachment of the oligosaccharide to the alpha-1,6 position.</text>
</comment>
<dbReference type="InterPro" id="IPR004193">
    <property type="entry name" value="Glyco_hydro_13_N"/>
</dbReference>
<dbReference type="Pfam" id="PF00128">
    <property type="entry name" value="Alpha-amylase"/>
    <property type="match status" value="1"/>
</dbReference>
<dbReference type="SUPFAM" id="SSF51011">
    <property type="entry name" value="Glycosyl hydrolase domain"/>
    <property type="match status" value="1"/>
</dbReference>
<dbReference type="InterPro" id="IPR037439">
    <property type="entry name" value="Branching_enzy"/>
</dbReference>
<sequence length="743" mass="82686">MGVDSDDGDFSTGSRGGNGMTIGAAPIPDDVLAMIAEGRHGDPHVVLGGHPYDGGVTVRVLKPLADAVVVRFSGGDVSLVHEAHGIWVGVLPVPEVPDYRVVVNYADGVAHELDDPYRFLPTVSDLDLYLFGEGRHEELWRALGARTMTIGEVSGTAFAVWAPNARAVRLKSESNGWDGREHPMRQLGTSGVWELFVPGIGMGAHYKYAILSAAGEWLERADPMASWAEVPPATASRVHTSSYVWGDEAWLVRRAKKQAIHEPMSIYEVHLGSWRRGLSYEQLADQLVAHVRETGFTHVELMPVMQHPFGGSWGYHVTGYYAPDSRFGDPDGLRLLIDRLHQADIGVILDWVPGHFATDEWALARFDGEPLYEDPNPQRGWHKEWGSHIFNFGRHEVRNFLVANALHWLEEFHADGLRVDGVASMLYLDYSREDGEWSPNAYGGRENLEAVALLQELTATAYRRNPGTTIIAEESTAWPGVTKPTDHGGLGFGFKWNMGWMHDTLEYVSHDPIHRSYHHHEMTFAAMYGWSENYVLPLSHDEVVHGKGSILSKVPGDRWRQLATARALYGFMWAFPGKQLLFMGSEFAQESEWAESRELDWWLLDLPDHRGVLSALSDLNARYRETPALWAWEDDPRTFSWIDGDAAGHNVFSFVRRSSDSDDASQLVCVSNFAAMPHHGFRLGLPHTGVWEEIVNTDATQYAGSGVGNLGRIEAVAGEHNGQPARADISIPPLATVWFRARG</sequence>
<dbReference type="InterPro" id="IPR013783">
    <property type="entry name" value="Ig-like_fold"/>
</dbReference>
<evidence type="ECO:0000256" key="3">
    <source>
        <dbReference type="ARBA" id="ARBA00009000"/>
    </source>
</evidence>
<keyword evidence="6 9" id="KW-0808">Transferase</keyword>
<dbReference type="Gene3D" id="2.60.40.1180">
    <property type="entry name" value="Golgi alpha-mannosidase II"/>
    <property type="match status" value="1"/>
</dbReference>
<dbReference type="EC" id="2.4.1.18" evidence="9"/>
<dbReference type="NCBIfam" id="TIGR01515">
    <property type="entry name" value="branching_enzym"/>
    <property type="match status" value="1"/>
</dbReference>
<dbReference type="Gene3D" id="2.60.40.10">
    <property type="entry name" value="Immunoglobulins"/>
    <property type="match status" value="2"/>
</dbReference>
<evidence type="ECO:0000256" key="5">
    <source>
        <dbReference type="ARBA" id="ARBA00022676"/>
    </source>
</evidence>
<dbReference type="GO" id="GO:0003844">
    <property type="term" value="F:1,4-alpha-glucan branching enzyme activity"/>
    <property type="evidence" value="ECO:0007669"/>
    <property type="project" value="UniProtKB-EC"/>
</dbReference>
<dbReference type="NCBIfam" id="NF003811">
    <property type="entry name" value="PRK05402.1"/>
    <property type="match status" value="1"/>
</dbReference>
<organism evidence="12 13">
    <name type="scientific">Microbacterium amylolyticum</name>
    <dbReference type="NCBI Taxonomy" id="936337"/>
    <lineage>
        <taxon>Bacteria</taxon>
        <taxon>Bacillati</taxon>
        <taxon>Actinomycetota</taxon>
        <taxon>Actinomycetes</taxon>
        <taxon>Micrococcales</taxon>
        <taxon>Microbacteriaceae</taxon>
        <taxon>Microbacterium</taxon>
    </lineage>
</organism>
<dbReference type="InterPro" id="IPR054169">
    <property type="entry name" value="GlgB_N"/>
</dbReference>
<keyword evidence="7 9" id="KW-0320">Glycogen biosynthesis</keyword>
<dbReference type="SMART" id="SM00642">
    <property type="entry name" value="Aamy"/>
    <property type="match status" value="1"/>
</dbReference>
<comment type="catalytic activity">
    <reaction evidence="1 9">
        <text>Transfers a segment of a (1-&gt;4)-alpha-D-glucan chain to a primary hydroxy group in a similar glucan chain.</text>
        <dbReference type="EC" id="2.4.1.18"/>
    </reaction>
</comment>
<dbReference type="InterPro" id="IPR006048">
    <property type="entry name" value="A-amylase/branching_C"/>
</dbReference>
<dbReference type="InterPro" id="IPR044143">
    <property type="entry name" value="GlgB_N_E_set_prok"/>
</dbReference>
<dbReference type="InterPro" id="IPR017853">
    <property type="entry name" value="GH"/>
</dbReference>
<dbReference type="PIRSF" id="PIRSF000463">
    <property type="entry name" value="GlgB"/>
    <property type="match status" value="1"/>
</dbReference>
<dbReference type="InterPro" id="IPR006047">
    <property type="entry name" value="GH13_cat_dom"/>
</dbReference>
<dbReference type="SUPFAM" id="SSF81296">
    <property type="entry name" value="E set domains"/>
    <property type="match status" value="2"/>
</dbReference>
<comment type="subunit">
    <text evidence="9">Monomer.</text>
</comment>
<dbReference type="EMBL" id="JAGIOL010000001">
    <property type="protein sequence ID" value="MBP2436484.1"/>
    <property type="molecule type" value="Genomic_DNA"/>
</dbReference>